<name>A0ACD5VBH6_AVESA</name>
<keyword evidence="2" id="KW-1185">Reference proteome</keyword>
<reference evidence="1" key="1">
    <citation type="submission" date="2021-05" db="EMBL/GenBank/DDBJ databases">
        <authorList>
            <person name="Scholz U."/>
            <person name="Mascher M."/>
            <person name="Fiebig A."/>
        </authorList>
    </citation>
    <scope>NUCLEOTIDE SEQUENCE [LARGE SCALE GENOMIC DNA]</scope>
</reference>
<organism evidence="1 2">
    <name type="scientific">Avena sativa</name>
    <name type="common">Oat</name>
    <dbReference type="NCBI Taxonomy" id="4498"/>
    <lineage>
        <taxon>Eukaryota</taxon>
        <taxon>Viridiplantae</taxon>
        <taxon>Streptophyta</taxon>
        <taxon>Embryophyta</taxon>
        <taxon>Tracheophyta</taxon>
        <taxon>Spermatophyta</taxon>
        <taxon>Magnoliopsida</taxon>
        <taxon>Liliopsida</taxon>
        <taxon>Poales</taxon>
        <taxon>Poaceae</taxon>
        <taxon>BOP clade</taxon>
        <taxon>Pooideae</taxon>
        <taxon>Poodae</taxon>
        <taxon>Poeae</taxon>
        <taxon>Poeae Chloroplast Group 1 (Aveneae type)</taxon>
        <taxon>Aveninae</taxon>
        <taxon>Avena</taxon>
    </lineage>
</organism>
<accession>A0ACD5VBH6</accession>
<sequence length="206" mass="24451">MKLNGWVESYVINVFCRKLFRDNHPRKSNKHFFFSTTSDYLLEKWKNEDTRVRWKENVINGLVVANGARELHLSERLYFPSAYSRHWFVFAVDLKARNFLFLDSINGKECNYSKKTSNLLIKNFKEVWFESGLKNMRFENFQTVYPVVPKQDNGDDCGIFTIKYMESYCPRIQLHADSHSRTSHIYASSLQMNYNSPHIMKSMNLC</sequence>
<evidence type="ECO:0000313" key="1">
    <source>
        <dbReference type="EnsemblPlants" id="AVESA.00010b.r2.3AG0414870.1.CDS"/>
    </source>
</evidence>
<protein>
    <submittedName>
        <fullName evidence="1">Uncharacterized protein</fullName>
    </submittedName>
</protein>
<reference evidence="1" key="2">
    <citation type="submission" date="2025-09" db="UniProtKB">
        <authorList>
            <consortium name="EnsemblPlants"/>
        </authorList>
    </citation>
    <scope>IDENTIFICATION</scope>
</reference>
<evidence type="ECO:0000313" key="2">
    <source>
        <dbReference type="Proteomes" id="UP001732700"/>
    </source>
</evidence>
<dbReference type="Proteomes" id="UP001732700">
    <property type="component" value="Chromosome 3A"/>
</dbReference>
<dbReference type="EnsemblPlants" id="AVESA.00010b.r2.3AG0414870.1">
    <property type="protein sequence ID" value="AVESA.00010b.r2.3AG0414870.1.CDS"/>
    <property type="gene ID" value="AVESA.00010b.r2.3AG0414870"/>
</dbReference>
<proteinExistence type="predicted"/>